<proteinExistence type="predicted"/>
<accession>A0A8E2VKJ1</accession>
<dbReference type="AlphaFoldDB" id="A0A8E2VKJ1"/>
<protein>
    <submittedName>
        <fullName evidence="1">LysR substrate binding domain-containing protein</fullName>
    </submittedName>
</protein>
<name>A0A8E2VKJ1_9RHOB</name>
<dbReference type="RefSeq" id="WP_215731144.1">
    <property type="nucleotide sequence ID" value="NZ_QAYC01000009.1"/>
</dbReference>
<comment type="caution">
    <text evidence="1">The sequence shown here is derived from an EMBL/GenBank/DDBJ whole genome shotgun (WGS) entry which is preliminary data.</text>
</comment>
<evidence type="ECO:0000313" key="1">
    <source>
        <dbReference type="EMBL" id="PTW47759.1"/>
    </source>
</evidence>
<evidence type="ECO:0000313" key="2">
    <source>
        <dbReference type="Proteomes" id="UP000244037"/>
    </source>
</evidence>
<reference evidence="1 2" key="1">
    <citation type="submission" date="2018-04" db="EMBL/GenBank/DDBJ databases">
        <title>Genomic Encyclopedia of Archaeal and Bacterial Type Strains, Phase II (KMG-II): from individual species to whole genera.</title>
        <authorList>
            <person name="Goeker M."/>
        </authorList>
    </citation>
    <scope>NUCLEOTIDE SEQUENCE [LARGE SCALE GENOMIC DNA]</scope>
    <source>
        <strain evidence="1 2">DSM 19783</strain>
    </source>
</reference>
<organism evidence="1 2">
    <name type="scientific">Rhodovulum kholense</name>
    <dbReference type="NCBI Taxonomy" id="453584"/>
    <lineage>
        <taxon>Bacteria</taxon>
        <taxon>Pseudomonadati</taxon>
        <taxon>Pseudomonadota</taxon>
        <taxon>Alphaproteobacteria</taxon>
        <taxon>Rhodobacterales</taxon>
        <taxon>Paracoccaceae</taxon>
        <taxon>Rhodovulum</taxon>
    </lineage>
</organism>
<dbReference type="EMBL" id="QAYC01000009">
    <property type="protein sequence ID" value="PTW47759.1"/>
    <property type="molecule type" value="Genomic_DNA"/>
</dbReference>
<dbReference type="SUPFAM" id="SSF53850">
    <property type="entry name" value="Periplasmic binding protein-like II"/>
    <property type="match status" value="1"/>
</dbReference>
<gene>
    <name evidence="1" type="ORF">C8N38_109116</name>
</gene>
<dbReference type="Proteomes" id="UP000244037">
    <property type="component" value="Unassembled WGS sequence"/>
</dbReference>
<sequence>MGFVQAGLGLALVDALLPWAQFAGIAVRPLAASPTVPLALLSVRNRPLSQAETRLRDHLRQTCRALPALSA</sequence>
<keyword evidence="2" id="KW-1185">Reference proteome</keyword>